<feature type="region of interest" description="Disordered" evidence="2">
    <location>
        <begin position="368"/>
        <end position="393"/>
    </location>
</feature>
<evidence type="ECO:0000256" key="1">
    <source>
        <dbReference type="SAM" id="Coils"/>
    </source>
</evidence>
<comment type="caution">
    <text evidence="3">The sequence shown here is derived from an EMBL/GenBank/DDBJ whole genome shotgun (WGS) entry which is preliminary data.</text>
</comment>
<gene>
    <name evidence="3" type="ORF">BCR36DRAFT_585906</name>
</gene>
<keyword evidence="1" id="KW-0175">Coiled coil</keyword>
<dbReference type="OrthoDB" id="4088568at2759"/>
<dbReference type="EMBL" id="MCFH01000042">
    <property type="protein sequence ID" value="ORX45035.1"/>
    <property type="molecule type" value="Genomic_DNA"/>
</dbReference>
<organism evidence="3 4">
    <name type="scientific">Piromyces finnis</name>
    <dbReference type="NCBI Taxonomy" id="1754191"/>
    <lineage>
        <taxon>Eukaryota</taxon>
        <taxon>Fungi</taxon>
        <taxon>Fungi incertae sedis</taxon>
        <taxon>Chytridiomycota</taxon>
        <taxon>Chytridiomycota incertae sedis</taxon>
        <taxon>Neocallimastigomycetes</taxon>
        <taxon>Neocallimastigales</taxon>
        <taxon>Neocallimastigaceae</taxon>
        <taxon>Piromyces</taxon>
    </lineage>
</organism>
<proteinExistence type="predicted"/>
<protein>
    <submittedName>
        <fullName evidence="3">Uncharacterized protein</fullName>
    </submittedName>
</protein>
<feature type="region of interest" description="Disordered" evidence="2">
    <location>
        <begin position="619"/>
        <end position="638"/>
    </location>
</feature>
<feature type="compositionally biased region" description="Low complexity" evidence="2">
    <location>
        <begin position="836"/>
        <end position="845"/>
    </location>
</feature>
<evidence type="ECO:0000256" key="2">
    <source>
        <dbReference type="SAM" id="MobiDB-lite"/>
    </source>
</evidence>
<keyword evidence="4" id="KW-1185">Reference proteome</keyword>
<reference evidence="3 4" key="1">
    <citation type="submission" date="2016-08" db="EMBL/GenBank/DDBJ databases">
        <title>Genomes of anaerobic fungi encode conserved fungal cellulosomes for biomass hydrolysis.</title>
        <authorList>
            <consortium name="DOE Joint Genome Institute"/>
            <person name="Haitjema C.H."/>
            <person name="Gilmore S.P."/>
            <person name="Henske J.K."/>
            <person name="Solomon K.V."/>
            <person name="De Groot R."/>
            <person name="Kuo A."/>
            <person name="Mondo S.J."/>
            <person name="Salamov A.A."/>
            <person name="Labutti K."/>
            <person name="Zhao Z."/>
            <person name="Chiniquy J."/>
            <person name="Barry K."/>
            <person name="Brewer H.M."/>
            <person name="Purvine S.O."/>
            <person name="Wright A.T."/>
            <person name="Boxma B."/>
            <person name="Van Alen T."/>
            <person name="Hackstein J.H."/>
            <person name="Baker S.E."/>
            <person name="Grigoriev I.V."/>
            <person name="O'Malley M.A."/>
        </authorList>
    </citation>
    <scope>NUCLEOTIDE SEQUENCE [LARGE SCALE GENOMIC DNA]</scope>
    <source>
        <strain evidence="4">finn</strain>
    </source>
</reference>
<sequence length="1043" mass="118220">MVIWISTINNSTLELLDYLNNDKLNISNSEIFEKKLNLIEEGLKEKVSLHDDLNVDSFVDLLKSLYKQCIKKEEDIVDLNERNDINLERITIQQTKIDNLISIRNKYEDKIKELEETVEESTNKVQELNRSLQKKKLTIDNLKQEIKSLQEVNDANEYEYNVKVCELENQIERIVNSESRLKNELERRIDSANFEKDSFHTVITKEQENGVSLLKENDALKCEIKNLNFKIKDYECKLLDLEDLAQLYEDCVEEKKHIEAELENYRKIVNDPNFQKSYFTEETNDVLYDDDDDDENKYFSDKSETLKEELEKVNKTIDEENSEIKSIKNFPSKITQDPDILNLIAERQKKYGEAAAAQAASTFTNKNNILDDSDSSSINNNNNNNNGITSKNKERDILNYYPVDQDNSNDSDEINIGNMTYNSINSGIFDDNSSFFLENDIEYKQSKATQHYLQPPTGNSLMPPPKSPKLSAFTKPLKSPKLSATSSLLPPPLKLQTKSLPIHRNRSKSESRPVGHILPKVNNLVSKINSLTTSVSSILDKIHETDLKTLNIQLRKSFDMVELANLSNKILQNILTDIEVFHKRYPLTNALPSTTGTTGTTGDNLIHRSLSLKSLHGTITSSHAKEEQPTKNSMNNDKKKYTEDSVALHNLVLTLQSVLNELCKARMLTNDYGKLYFQELENASRKEAEKFLNDQDSHKKKGLPAPKKNVKSYTLPKLMPVANSSEFNGGVSRHASLIKNKSNQQSISRGGSLKETNFLNTWADAFKNIFKDREEGVLSSDLNKGKLGEKTTTSRGSIPSTTTVTSDQQKDKVKKEKKKVEKTSTASNFMDFFKFKTNSSTPTTKSPKEDHNKKVEKGKESKSIDSTTIPTLSSSPSQNPSKGKAPEQVTEVSDSHFTITPMDGVFLPKTAGDQHISKVSKDCTIKEKKASNATLPITTSSSLPIQNIISNEHVKALDEEVAFSFNSSDISFTSSYLDPLNIPIKDPRRANLGNIILSSSPYYHYDGEEIKPFSFKEENDKQRFLSSLAREEPMLPPIDNNLR</sequence>
<dbReference type="AlphaFoldDB" id="A0A1Y1V182"/>
<evidence type="ECO:0000313" key="3">
    <source>
        <dbReference type="EMBL" id="ORX45035.1"/>
    </source>
</evidence>
<feature type="coiled-coil region" evidence="1">
    <location>
        <begin position="62"/>
        <end position="268"/>
    </location>
</feature>
<feature type="region of interest" description="Disordered" evidence="2">
    <location>
        <begin position="783"/>
        <end position="821"/>
    </location>
</feature>
<evidence type="ECO:0000313" key="4">
    <source>
        <dbReference type="Proteomes" id="UP000193719"/>
    </source>
</evidence>
<feature type="compositionally biased region" description="Polar residues" evidence="2">
    <location>
        <begin position="790"/>
        <end position="806"/>
    </location>
</feature>
<name>A0A1Y1V182_9FUNG</name>
<feature type="compositionally biased region" description="Basic and acidic residues" evidence="2">
    <location>
        <begin position="846"/>
        <end position="863"/>
    </location>
</feature>
<feature type="region of interest" description="Disordered" evidence="2">
    <location>
        <begin position="836"/>
        <end position="892"/>
    </location>
</feature>
<feature type="compositionally biased region" description="Low complexity" evidence="2">
    <location>
        <begin position="864"/>
        <end position="877"/>
    </location>
</feature>
<feature type="compositionally biased region" description="Basic and acidic residues" evidence="2">
    <location>
        <begin position="808"/>
        <end position="821"/>
    </location>
</feature>
<dbReference type="Proteomes" id="UP000193719">
    <property type="component" value="Unassembled WGS sequence"/>
</dbReference>
<feature type="compositionally biased region" description="Low complexity" evidence="2">
    <location>
        <begin position="368"/>
        <end position="390"/>
    </location>
</feature>
<accession>A0A1Y1V182</accession>
<reference evidence="3 4" key="2">
    <citation type="submission" date="2016-08" db="EMBL/GenBank/DDBJ databases">
        <title>Pervasive Adenine N6-methylation of Active Genes in Fungi.</title>
        <authorList>
            <consortium name="DOE Joint Genome Institute"/>
            <person name="Mondo S.J."/>
            <person name="Dannebaum R.O."/>
            <person name="Kuo R.C."/>
            <person name="Labutti K."/>
            <person name="Haridas S."/>
            <person name="Kuo A."/>
            <person name="Salamov A."/>
            <person name="Ahrendt S.R."/>
            <person name="Lipzen A."/>
            <person name="Sullivan W."/>
            <person name="Andreopoulos W.B."/>
            <person name="Clum A."/>
            <person name="Lindquist E."/>
            <person name="Daum C."/>
            <person name="Ramamoorthy G.K."/>
            <person name="Gryganskyi A."/>
            <person name="Culley D."/>
            <person name="Magnuson J.K."/>
            <person name="James T.Y."/>
            <person name="O'Malley M.A."/>
            <person name="Stajich J.E."/>
            <person name="Spatafora J.W."/>
            <person name="Visel A."/>
            <person name="Grigoriev I.V."/>
        </authorList>
    </citation>
    <scope>NUCLEOTIDE SEQUENCE [LARGE SCALE GENOMIC DNA]</scope>
    <source>
        <strain evidence="4">finn</strain>
    </source>
</reference>